<keyword evidence="2" id="KW-0813">Transport</keyword>
<dbReference type="AlphaFoldDB" id="A0A2B8BCA0"/>
<evidence type="ECO:0000256" key="2">
    <source>
        <dbReference type="ARBA" id="ARBA00022448"/>
    </source>
</evidence>
<proteinExistence type="inferred from homology"/>
<dbReference type="Gene3D" id="3.40.50.300">
    <property type="entry name" value="P-loop containing nucleotide triphosphate hydrolases"/>
    <property type="match status" value="1"/>
</dbReference>
<dbReference type="Proteomes" id="UP000225379">
    <property type="component" value="Unassembled WGS sequence"/>
</dbReference>
<organism evidence="7 8">
    <name type="scientific">Azospirillum palustre</name>
    <dbReference type="NCBI Taxonomy" id="2044885"/>
    <lineage>
        <taxon>Bacteria</taxon>
        <taxon>Pseudomonadati</taxon>
        <taxon>Pseudomonadota</taxon>
        <taxon>Alphaproteobacteria</taxon>
        <taxon>Rhodospirillales</taxon>
        <taxon>Azospirillaceae</taxon>
        <taxon>Azospirillum</taxon>
    </lineage>
</organism>
<keyword evidence="4 7" id="KW-0067">ATP-binding</keyword>
<dbReference type="InterPro" id="IPR003593">
    <property type="entry name" value="AAA+_ATPase"/>
</dbReference>
<sequence>MLDMTDVYSFYGSSPVLQNVSFAVPRGSLLSVLGRNGVGKTTLMRTVMGLTDRVTGRIGLGGSDIRGEPTHRRAGLGIGYVPQGRGIVGKFTIRENILMGSFARPDGKREIPPLVFEMFPYLRDNLNRKGGDLSGGQQQQLAIARALAANPQVLLLDEPTEGIQPNIVEQIQTVIMTLNRQYGITVVLVEQNVRFARQASNLFLMLDKGRVAAHGPTESLTDDLVHRHMAV</sequence>
<dbReference type="InterPro" id="IPR052156">
    <property type="entry name" value="BCAA_Transport_ATP-bd_LivF"/>
</dbReference>
<dbReference type="RefSeq" id="WP_098737401.1">
    <property type="nucleotide sequence ID" value="NZ_PDKW01000041.1"/>
</dbReference>
<dbReference type="InterPro" id="IPR017780">
    <property type="entry name" value="ABC_transptr_urea_ATP-bd_UrtE"/>
</dbReference>
<comment type="similarity">
    <text evidence="1">Belongs to the ABC transporter superfamily.</text>
</comment>
<keyword evidence="5" id="KW-0029">Amino-acid transport</keyword>
<dbReference type="SUPFAM" id="SSF52540">
    <property type="entry name" value="P-loop containing nucleoside triphosphate hydrolases"/>
    <property type="match status" value="1"/>
</dbReference>
<dbReference type="EMBL" id="PDKW01000041">
    <property type="protein sequence ID" value="PGH56356.1"/>
    <property type="molecule type" value="Genomic_DNA"/>
</dbReference>
<dbReference type="NCBIfam" id="TIGR03410">
    <property type="entry name" value="urea_trans_UrtE"/>
    <property type="match status" value="1"/>
</dbReference>
<evidence type="ECO:0000256" key="1">
    <source>
        <dbReference type="ARBA" id="ARBA00005417"/>
    </source>
</evidence>
<dbReference type="InterPro" id="IPR003439">
    <property type="entry name" value="ABC_transporter-like_ATP-bd"/>
</dbReference>
<feature type="domain" description="ABC transporter" evidence="6">
    <location>
        <begin position="2"/>
        <end position="231"/>
    </location>
</feature>
<dbReference type="OrthoDB" id="9775250at2"/>
<evidence type="ECO:0000313" key="8">
    <source>
        <dbReference type="Proteomes" id="UP000225379"/>
    </source>
</evidence>
<dbReference type="PANTHER" id="PTHR43820">
    <property type="entry name" value="HIGH-AFFINITY BRANCHED-CHAIN AMINO ACID TRANSPORT ATP-BINDING PROTEIN LIVF"/>
    <property type="match status" value="1"/>
</dbReference>
<accession>A0A2B8BCA0</accession>
<dbReference type="GO" id="GO:0015807">
    <property type="term" value="P:L-amino acid transport"/>
    <property type="evidence" value="ECO:0007669"/>
    <property type="project" value="TreeGrafter"/>
</dbReference>
<evidence type="ECO:0000256" key="5">
    <source>
        <dbReference type="ARBA" id="ARBA00022970"/>
    </source>
</evidence>
<dbReference type="PROSITE" id="PS50893">
    <property type="entry name" value="ABC_TRANSPORTER_2"/>
    <property type="match status" value="1"/>
</dbReference>
<dbReference type="InterPro" id="IPR027417">
    <property type="entry name" value="P-loop_NTPase"/>
</dbReference>
<dbReference type="GO" id="GO:0016887">
    <property type="term" value="F:ATP hydrolysis activity"/>
    <property type="evidence" value="ECO:0007669"/>
    <property type="project" value="InterPro"/>
</dbReference>
<keyword evidence="8" id="KW-1185">Reference proteome</keyword>
<name>A0A2B8BCA0_9PROT</name>
<reference evidence="8" key="1">
    <citation type="submission" date="2017-10" db="EMBL/GenBank/DDBJ databases">
        <authorList>
            <person name="Kravchenko I.K."/>
            <person name="Grouzdev D.S."/>
        </authorList>
    </citation>
    <scope>NUCLEOTIDE SEQUENCE [LARGE SCALE GENOMIC DNA]</scope>
    <source>
        <strain evidence="8">B2</strain>
    </source>
</reference>
<comment type="caution">
    <text evidence="7">The sequence shown here is derived from an EMBL/GenBank/DDBJ whole genome shotgun (WGS) entry which is preliminary data.</text>
</comment>
<keyword evidence="3" id="KW-0547">Nucleotide-binding</keyword>
<evidence type="ECO:0000313" key="7">
    <source>
        <dbReference type="EMBL" id="PGH56356.1"/>
    </source>
</evidence>
<dbReference type="Pfam" id="PF00005">
    <property type="entry name" value="ABC_tran"/>
    <property type="match status" value="1"/>
</dbReference>
<protein>
    <submittedName>
        <fullName evidence="7">Urea ABC transporter ATP-binding subunit UrtE</fullName>
    </submittedName>
</protein>
<gene>
    <name evidence="7" type="primary">urtE</name>
    <name evidence="7" type="ORF">CRT60_15555</name>
</gene>
<dbReference type="GO" id="GO:0015658">
    <property type="term" value="F:branched-chain amino acid transmembrane transporter activity"/>
    <property type="evidence" value="ECO:0007669"/>
    <property type="project" value="TreeGrafter"/>
</dbReference>
<dbReference type="CDD" id="cd03224">
    <property type="entry name" value="ABC_TM1139_LivF_branched"/>
    <property type="match status" value="1"/>
</dbReference>
<evidence type="ECO:0000256" key="3">
    <source>
        <dbReference type="ARBA" id="ARBA00022741"/>
    </source>
</evidence>
<dbReference type="PANTHER" id="PTHR43820:SF5">
    <property type="entry name" value="HIGH-AFFINITY BRANCHED-CHAIN AMINO ACID TRANSPORT ATP-BINDING PROTEIN"/>
    <property type="match status" value="1"/>
</dbReference>
<evidence type="ECO:0000256" key="4">
    <source>
        <dbReference type="ARBA" id="ARBA00022840"/>
    </source>
</evidence>
<evidence type="ECO:0000259" key="6">
    <source>
        <dbReference type="PROSITE" id="PS50893"/>
    </source>
</evidence>
<dbReference type="GO" id="GO:0005524">
    <property type="term" value="F:ATP binding"/>
    <property type="evidence" value="ECO:0007669"/>
    <property type="project" value="UniProtKB-KW"/>
</dbReference>
<dbReference type="SMART" id="SM00382">
    <property type="entry name" value="AAA"/>
    <property type="match status" value="1"/>
</dbReference>